<dbReference type="RefSeq" id="WP_280318535.1">
    <property type="nucleotide sequence ID" value="NZ_CP118605.1"/>
</dbReference>
<keyword evidence="3 6" id="KW-1133">Transmembrane helix</keyword>
<dbReference type="PANTHER" id="PTHR38480">
    <property type="entry name" value="SLR0254 PROTEIN"/>
    <property type="match status" value="1"/>
</dbReference>
<evidence type="ECO:0000256" key="3">
    <source>
        <dbReference type="ARBA" id="ARBA00022989"/>
    </source>
</evidence>
<dbReference type="EMBL" id="CP118605">
    <property type="protein sequence ID" value="WGL15592.1"/>
    <property type="molecule type" value="Genomic_DNA"/>
</dbReference>
<keyword evidence="2 6" id="KW-0812">Transmembrane</keyword>
<evidence type="ECO:0000256" key="1">
    <source>
        <dbReference type="ARBA" id="ARBA00004141"/>
    </source>
</evidence>
<feature type="region of interest" description="Disordered" evidence="5">
    <location>
        <begin position="246"/>
        <end position="268"/>
    </location>
</feature>
<evidence type="ECO:0000256" key="5">
    <source>
        <dbReference type="SAM" id="MobiDB-lite"/>
    </source>
</evidence>
<keyword evidence="4 6" id="KW-0472">Membrane</keyword>
<evidence type="ECO:0000256" key="4">
    <source>
        <dbReference type="ARBA" id="ARBA00023136"/>
    </source>
</evidence>
<dbReference type="Pfam" id="PF06271">
    <property type="entry name" value="RDD"/>
    <property type="match status" value="1"/>
</dbReference>
<evidence type="ECO:0000259" key="7">
    <source>
        <dbReference type="Pfam" id="PF06271"/>
    </source>
</evidence>
<reference evidence="8 9" key="1">
    <citation type="submission" date="2023-02" db="EMBL/GenBank/DDBJ databases">
        <title>Description and genomic characterization of Microbulbifer bruguierae sp. nov., isolated from the sediment of mangrove plant Bruguiera sexangula.</title>
        <authorList>
            <person name="Long M."/>
        </authorList>
    </citation>
    <scope>NUCLEOTIDE SEQUENCE [LARGE SCALE GENOMIC DNA]</scope>
    <source>
        <strain evidence="8 9">H12</strain>
    </source>
</reference>
<dbReference type="Proteomes" id="UP001236500">
    <property type="component" value="Chromosome"/>
</dbReference>
<sequence>MSEATTANAPYSPGDNRGLDTLYEIETPEGIDLVMQAAGPVPRMLAFAVDFFYRTLILIALAIALAFAGKAGIGFWLLGSFLLEWFYPVFFEVLRDGQTPGKRAFSLAVVNDNLTPVSWGASIMRNLLRFADFLPFAYCTGILAMSCSRHFQRLGDFAAGTIVIYRQPATTAAQLPQAAPVPPPRGLQLADQQAIVSLTERSAELSQARQQELAELLQPITGKTGEAALRQLHGIGRWLLGARDAESETASLQRTQRRNAPGQEVPRR</sequence>
<organism evidence="8 9">
    <name type="scientific">Microbulbifer bruguierae</name>
    <dbReference type="NCBI Taxonomy" id="3029061"/>
    <lineage>
        <taxon>Bacteria</taxon>
        <taxon>Pseudomonadati</taxon>
        <taxon>Pseudomonadota</taxon>
        <taxon>Gammaproteobacteria</taxon>
        <taxon>Cellvibrionales</taxon>
        <taxon>Microbulbiferaceae</taxon>
        <taxon>Microbulbifer</taxon>
    </lineage>
</organism>
<name>A0ABY8NC07_9GAMM</name>
<protein>
    <submittedName>
        <fullName evidence="8">RDD family protein</fullName>
    </submittedName>
</protein>
<accession>A0ABY8NC07</accession>
<evidence type="ECO:0000256" key="6">
    <source>
        <dbReference type="SAM" id="Phobius"/>
    </source>
</evidence>
<feature type="domain" description="RDD" evidence="7">
    <location>
        <begin position="38"/>
        <end position="160"/>
    </location>
</feature>
<evidence type="ECO:0000313" key="9">
    <source>
        <dbReference type="Proteomes" id="UP001236500"/>
    </source>
</evidence>
<dbReference type="InterPro" id="IPR010432">
    <property type="entry name" value="RDD"/>
</dbReference>
<gene>
    <name evidence="8" type="ORF">PVT68_12520</name>
</gene>
<evidence type="ECO:0000256" key="2">
    <source>
        <dbReference type="ARBA" id="ARBA00022692"/>
    </source>
</evidence>
<keyword evidence="9" id="KW-1185">Reference proteome</keyword>
<feature type="transmembrane region" description="Helical" evidence="6">
    <location>
        <begin position="51"/>
        <end position="69"/>
    </location>
</feature>
<proteinExistence type="predicted"/>
<dbReference type="PANTHER" id="PTHR38480:SF1">
    <property type="entry name" value="SLR0254 PROTEIN"/>
    <property type="match status" value="1"/>
</dbReference>
<evidence type="ECO:0000313" key="8">
    <source>
        <dbReference type="EMBL" id="WGL15592.1"/>
    </source>
</evidence>
<comment type="subcellular location">
    <subcellularLocation>
        <location evidence="1">Membrane</location>
        <topology evidence="1">Multi-pass membrane protein</topology>
    </subcellularLocation>
</comment>